<accession>A0A263BWF9</accession>
<evidence type="ECO:0000256" key="3">
    <source>
        <dbReference type="ARBA" id="ARBA00022544"/>
    </source>
</evidence>
<dbReference type="RefSeq" id="WP_094920398.1">
    <property type="nucleotide sequence ID" value="NZ_NPIA01000001.1"/>
</dbReference>
<organism evidence="10 11">
    <name type="scientific">Lottiidibacillus patelloidae</name>
    <dbReference type="NCBI Taxonomy" id="2670334"/>
    <lineage>
        <taxon>Bacteria</taxon>
        <taxon>Bacillati</taxon>
        <taxon>Bacillota</taxon>
        <taxon>Bacilli</taxon>
        <taxon>Bacillales</taxon>
        <taxon>Bacillaceae</taxon>
        <taxon>Lottiidibacillus</taxon>
    </lineage>
</organism>
<keyword evidence="4" id="KW-0732">Signal</keyword>
<dbReference type="PROSITE" id="PS51257">
    <property type="entry name" value="PROKAR_LIPOPROTEIN"/>
    <property type="match status" value="1"/>
</dbReference>
<sequence length="411" mass="47309">MNRKYLILALLPFLLSGCWDKLELEEQAFVVVLGVDLAEDEEFIDVTFQMANPQVGSTTKATAENEKPSVILTLPATDIISARDTANALVTRKINLSHLKTIIISEELAKTDKFDKVVSSSIRDRQIRREINIIVTKEKAAEFINNNKPQLETRPHKYFEFMQKRWRDTGLVPYSTFNRYFQRSESTNTLFMAILATSKKQELKSKGYEDNYEAGQINARGGDPVQVIGSAILKEGKLIDTITGEETRIALLLRKESEADNWLATYEDPLNEGYRIAARLIKDKKTKININTDKKTPVVDVTVPITFQVVAIPSQENYVLDLKKQKLLKKSIAKALEEKTMEFVKKTKEEYKDEPFLWGYEVQKNFTTKKAYEKYNWKEKYLQAEVKVKYEITIEDFGKQLRPHEKEGGEN</sequence>
<dbReference type="Proteomes" id="UP000217083">
    <property type="component" value="Unassembled WGS sequence"/>
</dbReference>
<proteinExistence type="inferred from homology"/>
<evidence type="ECO:0000256" key="5">
    <source>
        <dbReference type="ARBA" id="ARBA00023136"/>
    </source>
</evidence>
<protein>
    <submittedName>
        <fullName evidence="10">Spore gernimation protein GerC</fullName>
    </submittedName>
</protein>
<reference evidence="11" key="1">
    <citation type="submission" date="2017-08" db="EMBL/GenBank/DDBJ databases">
        <authorList>
            <person name="Huang Z."/>
        </authorList>
    </citation>
    <scope>NUCLEOTIDE SEQUENCE [LARGE SCALE GENOMIC DNA]</scope>
    <source>
        <strain evidence="11">SA5d-4</strain>
    </source>
</reference>
<feature type="domain" description="Spore germination GerAC-like C-terminal" evidence="8">
    <location>
        <begin position="229"/>
        <end position="398"/>
    </location>
</feature>
<dbReference type="Pfam" id="PF25198">
    <property type="entry name" value="Spore_GerAC_N"/>
    <property type="match status" value="1"/>
</dbReference>
<dbReference type="PANTHER" id="PTHR35789">
    <property type="entry name" value="SPORE GERMINATION PROTEIN B3"/>
    <property type="match status" value="1"/>
</dbReference>
<dbReference type="NCBIfam" id="TIGR02887">
    <property type="entry name" value="spore_ger_x_C"/>
    <property type="match status" value="1"/>
</dbReference>
<comment type="caution">
    <text evidence="10">The sequence shown here is derived from an EMBL/GenBank/DDBJ whole genome shotgun (WGS) entry which is preliminary data.</text>
</comment>
<keyword evidence="5" id="KW-0472">Membrane</keyword>
<gene>
    <name evidence="10" type="ORF">CIB95_00435</name>
</gene>
<name>A0A263BWF9_9BACI</name>
<evidence type="ECO:0000313" key="11">
    <source>
        <dbReference type="Proteomes" id="UP000217083"/>
    </source>
</evidence>
<evidence type="ECO:0000256" key="4">
    <source>
        <dbReference type="ARBA" id="ARBA00022729"/>
    </source>
</evidence>
<evidence type="ECO:0000256" key="2">
    <source>
        <dbReference type="ARBA" id="ARBA00007886"/>
    </source>
</evidence>
<keyword evidence="11" id="KW-1185">Reference proteome</keyword>
<reference evidence="10 11" key="2">
    <citation type="submission" date="2017-09" db="EMBL/GenBank/DDBJ databases">
        <title>Bacillus patelloidae sp. nov., isolated from the intestinal tract of a marine limpet.</title>
        <authorList>
            <person name="Liu R."/>
            <person name="Dong C."/>
            <person name="Shao Z."/>
        </authorList>
    </citation>
    <scope>NUCLEOTIDE SEQUENCE [LARGE SCALE GENOMIC DNA]</scope>
    <source>
        <strain evidence="10 11">SA5d-4</strain>
    </source>
</reference>
<dbReference type="InterPro" id="IPR046953">
    <property type="entry name" value="Spore_GerAC-like_C"/>
</dbReference>
<evidence type="ECO:0000313" key="10">
    <source>
        <dbReference type="EMBL" id="OZM58081.1"/>
    </source>
</evidence>
<feature type="domain" description="Spore germination protein N-terminal" evidence="9">
    <location>
        <begin position="20"/>
        <end position="195"/>
    </location>
</feature>
<evidence type="ECO:0000256" key="1">
    <source>
        <dbReference type="ARBA" id="ARBA00004635"/>
    </source>
</evidence>
<comment type="similarity">
    <text evidence="2">Belongs to the GerABKC lipoprotein family.</text>
</comment>
<evidence type="ECO:0000256" key="7">
    <source>
        <dbReference type="ARBA" id="ARBA00023288"/>
    </source>
</evidence>
<keyword evidence="7" id="KW-0449">Lipoprotein</keyword>
<dbReference type="GO" id="GO:0016020">
    <property type="term" value="C:membrane"/>
    <property type="evidence" value="ECO:0007669"/>
    <property type="project" value="UniProtKB-SubCell"/>
</dbReference>
<dbReference type="Pfam" id="PF05504">
    <property type="entry name" value="Spore_GerAC"/>
    <property type="match status" value="1"/>
</dbReference>
<dbReference type="Gene3D" id="3.30.300.210">
    <property type="entry name" value="Nutrient germinant receptor protein C, domain 3"/>
    <property type="match status" value="1"/>
</dbReference>
<dbReference type="InterPro" id="IPR057336">
    <property type="entry name" value="GerAC_N"/>
</dbReference>
<dbReference type="EMBL" id="NPIA01000001">
    <property type="protein sequence ID" value="OZM58081.1"/>
    <property type="molecule type" value="Genomic_DNA"/>
</dbReference>
<evidence type="ECO:0000256" key="6">
    <source>
        <dbReference type="ARBA" id="ARBA00023139"/>
    </source>
</evidence>
<dbReference type="PANTHER" id="PTHR35789:SF1">
    <property type="entry name" value="SPORE GERMINATION PROTEIN B3"/>
    <property type="match status" value="1"/>
</dbReference>
<evidence type="ECO:0000259" key="9">
    <source>
        <dbReference type="Pfam" id="PF25198"/>
    </source>
</evidence>
<dbReference type="GO" id="GO:0009847">
    <property type="term" value="P:spore germination"/>
    <property type="evidence" value="ECO:0007669"/>
    <property type="project" value="InterPro"/>
</dbReference>
<dbReference type="InterPro" id="IPR038501">
    <property type="entry name" value="Spore_GerAC_C_sf"/>
</dbReference>
<comment type="subcellular location">
    <subcellularLocation>
        <location evidence="1">Membrane</location>
        <topology evidence="1">Lipid-anchor</topology>
    </subcellularLocation>
</comment>
<evidence type="ECO:0000259" key="8">
    <source>
        <dbReference type="Pfam" id="PF05504"/>
    </source>
</evidence>
<dbReference type="InterPro" id="IPR008844">
    <property type="entry name" value="Spore_GerAC-like"/>
</dbReference>
<keyword evidence="6" id="KW-0564">Palmitate</keyword>
<dbReference type="AlphaFoldDB" id="A0A263BWF9"/>
<keyword evidence="3" id="KW-0309">Germination</keyword>